<dbReference type="PANTHER" id="PTHR45808:SF3">
    <property type="entry name" value="RHO GTPASE-ACTIVATING PROTEIN GACL"/>
    <property type="match status" value="1"/>
</dbReference>
<dbReference type="AlphaFoldDB" id="A0A8J4V0J3"/>
<dbReference type="InterPro" id="IPR011047">
    <property type="entry name" value="Quinoprotein_ADH-like_sf"/>
</dbReference>
<comment type="caution">
    <text evidence="5">The sequence shown here is derived from an EMBL/GenBank/DDBJ whole genome shotgun (WGS) entry which is preliminary data.</text>
</comment>
<accession>A0A8J4V0J3</accession>
<dbReference type="InterPro" id="IPR008936">
    <property type="entry name" value="Rho_GTPase_activation_prot"/>
</dbReference>
<dbReference type="GO" id="GO:0005737">
    <property type="term" value="C:cytoplasm"/>
    <property type="evidence" value="ECO:0007669"/>
    <property type="project" value="UniProtKB-SubCell"/>
</dbReference>
<proteinExistence type="predicted"/>
<dbReference type="Proteomes" id="UP000695562">
    <property type="component" value="Unassembled WGS sequence"/>
</dbReference>
<dbReference type="Gene3D" id="2.130.10.10">
    <property type="entry name" value="YVTN repeat-like/Quinoprotein amine dehydrogenase"/>
    <property type="match status" value="1"/>
</dbReference>
<dbReference type="InterPro" id="IPR015943">
    <property type="entry name" value="WD40/YVTN_repeat-like_dom_sf"/>
</dbReference>
<organism evidence="5 6">
    <name type="scientific">Polysphondylium violaceum</name>
    <dbReference type="NCBI Taxonomy" id="133409"/>
    <lineage>
        <taxon>Eukaryota</taxon>
        <taxon>Amoebozoa</taxon>
        <taxon>Evosea</taxon>
        <taxon>Eumycetozoa</taxon>
        <taxon>Dictyostelia</taxon>
        <taxon>Dictyosteliales</taxon>
        <taxon>Dictyosteliaceae</taxon>
        <taxon>Polysphondylium</taxon>
    </lineage>
</organism>
<name>A0A8J4V0J3_9MYCE</name>
<feature type="region of interest" description="Disordered" evidence="3">
    <location>
        <begin position="80"/>
        <end position="120"/>
    </location>
</feature>
<evidence type="ECO:0000313" key="5">
    <source>
        <dbReference type="EMBL" id="KAF2075780.1"/>
    </source>
</evidence>
<keyword evidence="2" id="KW-0963">Cytoplasm</keyword>
<dbReference type="CDD" id="cd00159">
    <property type="entry name" value="RhoGAP"/>
    <property type="match status" value="1"/>
</dbReference>
<evidence type="ECO:0000256" key="2">
    <source>
        <dbReference type="ARBA" id="ARBA00022490"/>
    </source>
</evidence>
<evidence type="ECO:0000259" key="4">
    <source>
        <dbReference type="PROSITE" id="PS50238"/>
    </source>
</evidence>
<comment type="subcellular location">
    <subcellularLocation>
        <location evidence="1">Cytoplasm</location>
    </subcellularLocation>
</comment>
<sequence>MDIELFLTAPQGGSSVNSSPSTAKSAVGVASASVPSQTITPATKIKVRLIVEVNGTQYEKSIDGPVDTLKPLVQKLNTKIKKQEESNHKKTHPQLKSGSSLNLFPKNSMASTSSPSLSLNSLTSTFSAREIKDFANSNSSNSSSQDTTTFGVSIDTLVAREKPSNEPKIPTFVKNVINHLFLYGLGIEGLFRVSGSQVEIQTRKSSINKGDYNFIKEDNPHVITVLFKQFLRDLPEPLCTHELYDCFLATSDQINADITRDNGYEVLKKTIQMMPVNNRVLLQHIIYFLTFVSANQSINLMGPVNLSRVFGLNIFWKKEVGQMDIQKLQAISEKVNFITEKMIQNYSSIFEDSGALIAPSPSSSLSNSSKKLFLNAKLLGHKKSIQWMVLTDKQQKVWSLDSYGNCRIWDSQTHQFIKEFQICEGAVYQMISASNNTVWTATGKSVKIWDANGGLIGEIPGESYSLCESQYGEIWVGSAQVLNIYNLEDVPTVANPDELFKPIGTDLFMKGTFILAMCRVSSNRIWGCSSERSLFVWDSKTKETIHQAEIQEKRPKRMTCVETDESETIWIGGDEGTIQIFDSITFKLVHKISNQGWDKIFHIANINKEIWTSTWDTYVRVFDPKSRETLSDYSKTHSDVVSTILEVPNLHGGDSFVWFGSYDKSVTVYTFKENNKWLLSNFKKSAPRPQGIRPVGFSSRLAN</sequence>
<feature type="compositionally biased region" description="Low complexity" evidence="3">
    <location>
        <begin position="108"/>
        <end position="120"/>
    </location>
</feature>
<dbReference type="GO" id="GO:0007264">
    <property type="term" value="P:small GTPase-mediated signal transduction"/>
    <property type="evidence" value="ECO:0007669"/>
    <property type="project" value="TreeGrafter"/>
</dbReference>
<dbReference type="SUPFAM" id="SSF48350">
    <property type="entry name" value="GTPase activation domain, GAP"/>
    <property type="match status" value="1"/>
</dbReference>
<dbReference type="GO" id="GO:0005096">
    <property type="term" value="F:GTPase activator activity"/>
    <property type="evidence" value="ECO:0007669"/>
    <property type="project" value="TreeGrafter"/>
</dbReference>
<evidence type="ECO:0000313" key="6">
    <source>
        <dbReference type="Proteomes" id="UP000695562"/>
    </source>
</evidence>
<dbReference type="Pfam" id="PF00620">
    <property type="entry name" value="RhoGAP"/>
    <property type="match status" value="1"/>
</dbReference>
<protein>
    <recommendedName>
        <fullName evidence="4">Rho-GAP domain-containing protein</fullName>
    </recommendedName>
</protein>
<feature type="domain" description="Rho-GAP" evidence="4">
    <location>
        <begin position="152"/>
        <end position="350"/>
    </location>
</feature>
<keyword evidence="6" id="KW-1185">Reference proteome</keyword>
<reference evidence="5" key="1">
    <citation type="submission" date="2020-01" db="EMBL/GenBank/DDBJ databases">
        <title>Development of genomics and gene disruption for Polysphondylium violaceum indicates a role for the polyketide synthase stlB in stalk morphogenesis.</title>
        <authorList>
            <person name="Narita B."/>
            <person name="Kawabe Y."/>
            <person name="Kin K."/>
            <person name="Saito T."/>
            <person name="Gibbs R."/>
            <person name="Kuspa A."/>
            <person name="Muzny D."/>
            <person name="Queller D."/>
            <person name="Richards S."/>
            <person name="Strassman J."/>
            <person name="Sucgang R."/>
            <person name="Worley K."/>
            <person name="Schaap P."/>
        </authorList>
    </citation>
    <scope>NUCLEOTIDE SEQUENCE</scope>
    <source>
        <strain evidence="5">QSvi11</strain>
    </source>
</reference>
<gene>
    <name evidence="5" type="ORF">CYY_002913</name>
</gene>
<dbReference type="Gene3D" id="1.10.555.10">
    <property type="entry name" value="Rho GTPase activation protein"/>
    <property type="match status" value="1"/>
</dbReference>
<dbReference type="OrthoDB" id="19923at2759"/>
<evidence type="ECO:0000256" key="1">
    <source>
        <dbReference type="ARBA" id="ARBA00004496"/>
    </source>
</evidence>
<dbReference type="PROSITE" id="PS50238">
    <property type="entry name" value="RHOGAP"/>
    <property type="match status" value="1"/>
</dbReference>
<evidence type="ECO:0000256" key="3">
    <source>
        <dbReference type="SAM" id="MobiDB-lite"/>
    </source>
</evidence>
<dbReference type="SUPFAM" id="SSF50998">
    <property type="entry name" value="Quinoprotein alcohol dehydrogenase-like"/>
    <property type="match status" value="1"/>
</dbReference>
<dbReference type="PANTHER" id="PTHR45808">
    <property type="entry name" value="RHO GTPASE-ACTIVATING PROTEIN 68F"/>
    <property type="match status" value="1"/>
</dbReference>
<dbReference type="SMART" id="SM00324">
    <property type="entry name" value="RhoGAP"/>
    <property type="match status" value="1"/>
</dbReference>
<dbReference type="EMBL" id="AJWJ01000086">
    <property type="protein sequence ID" value="KAF2075780.1"/>
    <property type="molecule type" value="Genomic_DNA"/>
</dbReference>
<dbReference type="InterPro" id="IPR000198">
    <property type="entry name" value="RhoGAP_dom"/>
</dbReference>